<dbReference type="GO" id="GO:0004818">
    <property type="term" value="F:glutamate-tRNA ligase activity"/>
    <property type="evidence" value="ECO:0007669"/>
    <property type="project" value="TreeGrafter"/>
</dbReference>
<evidence type="ECO:0000256" key="3">
    <source>
        <dbReference type="ARBA" id="ARBA00022741"/>
    </source>
</evidence>
<dbReference type="PANTHER" id="PTHR43311:SF1">
    <property type="entry name" value="GLUTAMYL-Q TRNA(ASP) SYNTHETASE"/>
    <property type="match status" value="1"/>
</dbReference>
<dbReference type="NCBIfam" id="NF004315">
    <property type="entry name" value="PRK05710.1-4"/>
    <property type="match status" value="1"/>
</dbReference>
<dbReference type="InterPro" id="IPR001412">
    <property type="entry name" value="aa-tRNA-synth_I_CS"/>
</dbReference>
<dbReference type="RefSeq" id="WP_110813187.1">
    <property type="nucleotide sequence ID" value="NZ_QJTE01000001.1"/>
</dbReference>
<feature type="domain" description="Glutamyl/glutaminyl-tRNA synthetase class Ib catalytic" evidence="8">
    <location>
        <begin position="3"/>
        <end position="105"/>
    </location>
</feature>
<dbReference type="OrthoDB" id="9807503at2"/>
<protein>
    <submittedName>
        <fullName evidence="9">Glutamyl-Q tRNA(Asp) synthetase</fullName>
    </submittedName>
</protein>
<dbReference type="EMBL" id="QJTE01000001">
    <property type="protein sequence ID" value="PYE86198.1"/>
    <property type="molecule type" value="Genomic_DNA"/>
</dbReference>
<dbReference type="Proteomes" id="UP000248311">
    <property type="component" value="Unassembled WGS sequence"/>
</dbReference>
<evidence type="ECO:0000256" key="6">
    <source>
        <dbReference type="ARBA" id="ARBA00023146"/>
    </source>
</evidence>
<dbReference type="Gene3D" id="3.40.50.620">
    <property type="entry name" value="HUPs"/>
    <property type="match status" value="1"/>
</dbReference>
<comment type="similarity">
    <text evidence="7">Belongs to the class-I aminoacyl-tRNA synthetase family.</text>
</comment>
<dbReference type="GO" id="GO:0006424">
    <property type="term" value="P:glutamyl-tRNA aminoacylation"/>
    <property type="evidence" value="ECO:0007669"/>
    <property type="project" value="TreeGrafter"/>
</dbReference>
<gene>
    <name evidence="9" type="ORF">DFP88_101875</name>
</gene>
<keyword evidence="6 7" id="KW-0030">Aminoacyl-tRNA synthetase</keyword>
<evidence type="ECO:0000256" key="1">
    <source>
        <dbReference type="ARBA" id="ARBA00022598"/>
    </source>
</evidence>
<keyword evidence="2" id="KW-0479">Metal-binding</keyword>
<evidence type="ECO:0000256" key="7">
    <source>
        <dbReference type="RuleBase" id="RU363037"/>
    </source>
</evidence>
<keyword evidence="3 7" id="KW-0547">Nucleotide-binding</keyword>
<dbReference type="AlphaFoldDB" id="A0A318TD05"/>
<dbReference type="Pfam" id="PF00749">
    <property type="entry name" value="tRNA-synt_1c"/>
    <property type="match status" value="2"/>
</dbReference>
<dbReference type="PANTHER" id="PTHR43311">
    <property type="entry name" value="GLUTAMATE--TRNA LIGASE"/>
    <property type="match status" value="1"/>
</dbReference>
<sequence>MITRFAPSPTGPLHLGHAFSALTAWDMAQRAGGEMLLRIEDTDRQRSKPEWEALIEIDLAWLGLEWPTPARRQSEHEDDYAEAFDQLVSLGVVYPCSCTRGDIRAALSAPQEGAPVSGPDGIVYPGTCRGRSMASRRDGDALRLDIRQALSVLDGSIAFLETGEGLAPRHECDAQSLIDGTGDVVLGRKETGATSYLLACVWDDALQGVTHVVRGRDLFDATPVQVLLQGLLRLPTPIYHHHRLIRDETGRRLAKRDDARAIARYRDEGVQPADIRRMVGLQPSGAMSSTSAPSRKAL</sequence>
<evidence type="ECO:0000256" key="5">
    <source>
        <dbReference type="ARBA" id="ARBA00022840"/>
    </source>
</evidence>
<dbReference type="InterPro" id="IPR049940">
    <property type="entry name" value="GluQ/Sye"/>
</dbReference>
<evidence type="ECO:0000256" key="4">
    <source>
        <dbReference type="ARBA" id="ARBA00022833"/>
    </source>
</evidence>
<evidence type="ECO:0000256" key="2">
    <source>
        <dbReference type="ARBA" id="ARBA00022723"/>
    </source>
</evidence>
<keyword evidence="7" id="KW-0648">Protein biosynthesis</keyword>
<evidence type="ECO:0000313" key="9">
    <source>
        <dbReference type="EMBL" id="PYE86198.1"/>
    </source>
</evidence>
<keyword evidence="10" id="KW-1185">Reference proteome</keyword>
<proteinExistence type="inferred from homology"/>
<dbReference type="PRINTS" id="PR00987">
    <property type="entry name" value="TRNASYNTHGLU"/>
</dbReference>
<feature type="domain" description="Glutamyl/glutaminyl-tRNA synthetase class Ib catalytic" evidence="8">
    <location>
        <begin position="185"/>
        <end position="280"/>
    </location>
</feature>
<dbReference type="PROSITE" id="PS00178">
    <property type="entry name" value="AA_TRNA_LIGASE_I"/>
    <property type="match status" value="1"/>
</dbReference>
<dbReference type="GO" id="GO:0005829">
    <property type="term" value="C:cytosol"/>
    <property type="evidence" value="ECO:0007669"/>
    <property type="project" value="TreeGrafter"/>
</dbReference>
<dbReference type="SUPFAM" id="SSF52374">
    <property type="entry name" value="Nucleotidylyl transferase"/>
    <property type="match status" value="1"/>
</dbReference>
<organism evidence="9 10">
    <name type="scientific">Pseudoroseicyclus aestuarii</name>
    <dbReference type="NCBI Taxonomy" id="1795041"/>
    <lineage>
        <taxon>Bacteria</taxon>
        <taxon>Pseudomonadati</taxon>
        <taxon>Pseudomonadota</taxon>
        <taxon>Alphaproteobacteria</taxon>
        <taxon>Rhodobacterales</taxon>
        <taxon>Paracoccaceae</taxon>
        <taxon>Pseudoroseicyclus</taxon>
    </lineage>
</organism>
<keyword evidence="5 7" id="KW-0067">ATP-binding</keyword>
<comment type="caution">
    <text evidence="9">The sequence shown here is derived from an EMBL/GenBank/DDBJ whole genome shotgun (WGS) entry which is preliminary data.</text>
</comment>
<keyword evidence="1 7" id="KW-0436">Ligase</keyword>
<dbReference type="InterPro" id="IPR014729">
    <property type="entry name" value="Rossmann-like_a/b/a_fold"/>
</dbReference>
<dbReference type="InterPro" id="IPR000924">
    <property type="entry name" value="Glu/Gln-tRNA-synth"/>
</dbReference>
<evidence type="ECO:0000259" key="8">
    <source>
        <dbReference type="Pfam" id="PF00749"/>
    </source>
</evidence>
<reference evidence="9 10" key="1">
    <citation type="submission" date="2018-06" db="EMBL/GenBank/DDBJ databases">
        <title>Genomic Encyclopedia of Type Strains, Phase III (KMG-III): the genomes of soil and plant-associated and newly described type strains.</title>
        <authorList>
            <person name="Whitman W."/>
        </authorList>
    </citation>
    <scope>NUCLEOTIDE SEQUENCE [LARGE SCALE GENOMIC DNA]</scope>
    <source>
        <strain evidence="9 10">CECT 9025</strain>
    </source>
</reference>
<evidence type="ECO:0000313" key="10">
    <source>
        <dbReference type="Proteomes" id="UP000248311"/>
    </source>
</evidence>
<keyword evidence="4" id="KW-0862">Zinc</keyword>
<dbReference type="InterPro" id="IPR020058">
    <property type="entry name" value="Glu/Gln-tRNA-synth_Ib_cat-dom"/>
</dbReference>
<name>A0A318TD05_9RHOB</name>
<dbReference type="GO" id="GO:0005524">
    <property type="term" value="F:ATP binding"/>
    <property type="evidence" value="ECO:0007669"/>
    <property type="project" value="UniProtKB-KW"/>
</dbReference>
<accession>A0A318TD05</accession>